<comment type="caution">
    <text evidence="1">Lacks conserved residue(s) required for the propagation of feature annotation.</text>
</comment>
<dbReference type="AlphaFoldDB" id="A0A1H8B631"/>
<feature type="domain" description="Response regulatory" evidence="2">
    <location>
        <begin position="33"/>
        <end position="151"/>
    </location>
</feature>
<dbReference type="EMBL" id="FOBS01000047">
    <property type="protein sequence ID" value="SEM78450.1"/>
    <property type="molecule type" value="Genomic_DNA"/>
</dbReference>
<dbReference type="InterPro" id="IPR001789">
    <property type="entry name" value="Sig_transdc_resp-reg_receiver"/>
</dbReference>
<dbReference type="RefSeq" id="WP_093884882.1">
    <property type="nucleotide sequence ID" value="NZ_FOBS01000047.1"/>
</dbReference>
<evidence type="ECO:0000313" key="4">
    <source>
        <dbReference type="Proteomes" id="UP000198744"/>
    </source>
</evidence>
<reference evidence="3 4" key="1">
    <citation type="submission" date="2016-10" db="EMBL/GenBank/DDBJ databases">
        <authorList>
            <person name="de Groot N.N."/>
        </authorList>
    </citation>
    <scope>NUCLEOTIDE SEQUENCE [LARGE SCALE GENOMIC DNA]</scope>
    <source>
        <strain evidence="3 4">DSM 8423</strain>
    </source>
</reference>
<dbReference type="GO" id="GO:0000160">
    <property type="term" value="P:phosphorelay signal transduction system"/>
    <property type="evidence" value="ECO:0007669"/>
    <property type="project" value="InterPro"/>
</dbReference>
<accession>A0A1H8B631</accession>
<dbReference type="PROSITE" id="PS50110">
    <property type="entry name" value="RESPONSE_REGULATORY"/>
    <property type="match status" value="1"/>
</dbReference>
<dbReference type="InterPro" id="IPR011006">
    <property type="entry name" value="CheY-like_superfamily"/>
</dbReference>
<evidence type="ECO:0000256" key="1">
    <source>
        <dbReference type="PROSITE-ProRule" id="PRU00169"/>
    </source>
</evidence>
<name>A0A1H8B631_9BACT</name>
<proteinExistence type="predicted"/>
<dbReference type="STRING" id="43775.SAMN04489760_1478"/>
<dbReference type="SUPFAM" id="SSF52172">
    <property type="entry name" value="CheY-like"/>
    <property type="match status" value="1"/>
</dbReference>
<protein>
    <submittedName>
        <fullName evidence="3">Response regulator receiver domain-containing protein</fullName>
    </submittedName>
</protein>
<sequence>MTEEGKNLFNDNAAGSYDASERLFDFLMEHGETALVCENDSAAKEKMNSALKLLNYAVNEAESVEDALQKMRFHVFDVLLLHDDFGAGNGAHELLKALELLDMSIRRKIFVVLVGDSFRTMDNMAAFHRSVNLVVHTGDLNELAAIVKHGVQENKVFYHTYMDALRNMGRI</sequence>
<evidence type="ECO:0000259" key="2">
    <source>
        <dbReference type="PROSITE" id="PS50110"/>
    </source>
</evidence>
<dbReference type="Proteomes" id="UP000198744">
    <property type="component" value="Unassembled WGS sequence"/>
</dbReference>
<evidence type="ECO:0000313" key="3">
    <source>
        <dbReference type="EMBL" id="SEM78450.1"/>
    </source>
</evidence>
<dbReference type="Gene3D" id="3.40.50.2300">
    <property type="match status" value="1"/>
</dbReference>
<keyword evidence="4" id="KW-1185">Reference proteome</keyword>
<dbReference type="OrthoDB" id="5432773at2"/>
<organism evidence="3 4">
    <name type="scientific">Syntrophus gentianae</name>
    <dbReference type="NCBI Taxonomy" id="43775"/>
    <lineage>
        <taxon>Bacteria</taxon>
        <taxon>Pseudomonadati</taxon>
        <taxon>Thermodesulfobacteriota</taxon>
        <taxon>Syntrophia</taxon>
        <taxon>Syntrophales</taxon>
        <taxon>Syntrophaceae</taxon>
        <taxon>Syntrophus</taxon>
    </lineage>
</organism>
<gene>
    <name evidence="3" type="ORF">SAMN04489760_1478</name>
</gene>